<comment type="similarity">
    <text evidence="2">Belongs to the major facilitator superfamily.</text>
</comment>
<feature type="transmembrane region" description="Helical" evidence="8">
    <location>
        <begin position="134"/>
        <end position="154"/>
    </location>
</feature>
<keyword evidence="4 8" id="KW-0812">Transmembrane</keyword>
<dbReference type="Pfam" id="PF07690">
    <property type="entry name" value="MFS_1"/>
    <property type="match status" value="1"/>
</dbReference>
<evidence type="ECO:0000259" key="9">
    <source>
        <dbReference type="PROSITE" id="PS50850"/>
    </source>
</evidence>
<proteinExistence type="inferred from homology"/>
<dbReference type="InterPro" id="IPR005828">
    <property type="entry name" value="MFS_sugar_transport-like"/>
</dbReference>
<feature type="transmembrane region" description="Helical" evidence="8">
    <location>
        <begin position="98"/>
        <end position="122"/>
    </location>
</feature>
<dbReference type="Gene3D" id="1.20.1250.20">
    <property type="entry name" value="MFS general substrate transporter like domains"/>
    <property type="match status" value="1"/>
</dbReference>
<keyword evidence="6 8" id="KW-0472">Membrane</keyword>
<reference evidence="11" key="1">
    <citation type="submission" date="2016-11" db="UniProtKB">
        <authorList>
            <consortium name="WormBaseParasite"/>
        </authorList>
    </citation>
    <scope>IDENTIFICATION</scope>
</reference>
<dbReference type="InterPro" id="IPR011701">
    <property type="entry name" value="MFS"/>
</dbReference>
<feature type="transmembrane region" description="Helical" evidence="8">
    <location>
        <begin position="252"/>
        <end position="273"/>
    </location>
</feature>
<feature type="region of interest" description="Disordered" evidence="7">
    <location>
        <begin position="43"/>
        <end position="65"/>
    </location>
</feature>
<evidence type="ECO:0000256" key="2">
    <source>
        <dbReference type="ARBA" id="ARBA00008335"/>
    </source>
</evidence>
<dbReference type="PROSITE" id="PS50850">
    <property type="entry name" value="MFS"/>
    <property type="match status" value="1"/>
</dbReference>
<name>A0A1I8BX34_MELHA</name>
<dbReference type="GO" id="GO:0022857">
    <property type="term" value="F:transmembrane transporter activity"/>
    <property type="evidence" value="ECO:0007669"/>
    <property type="project" value="InterPro"/>
</dbReference>
<accession>A0A1I8BX34</accession>
<feature type="transmembrane region" description="Helical" evidence="8">
    <location>
        <begin position="516"/>
        <end position="537"/>
    </location>
</feature>
<sequence>MGDKAILTEVLEASKLTDTYSSLTASNIIDQLKEIKSSSHSTSSVHYEGLDGSNRQGDPNNGRVNIDKQKKEIITNGVPDVFTVDDAVEFLGFGRFQILLALLTGLAWMADAMEIMILSILSPSLYCEWAITPMQQALITTCVFSGMMLSSTVWGKFCDRFGRRKGLLSAALLTFAMGVLSSEAPNFHIFLLLRGLTGVGIGGIPQAVTLFAEFLPLAQRAKCVVFIESFWAIGASFEAILAFFVMSAGWGWRWLLLLSSLPLALFSISCLWLPESARYLVAAGRPDLAISSLQRIAQLNGRSLPPGRLIEGNKSTVNGRGKLADLFSPTLAGTTFRLWILWTVNAFCYYGIVLLTTVLFQSGDECHGGISKQLNNITIINLLNNSTTENPIECKPLLKKDYIDLISTTFSEFPGLILTAILIEWLGRKRTMAFEFGVFTLFSFLLIFCVKRFWLTVFIFISRAFISGAFQCVYVYTPEVYPTTLRALGLGASSSMARLGAIITPFIAQVASGDSLLIPIITYAGASLIGLVTSLSLPIETKGRQMMETH</sequence>
<evidence type="ECO:0000313" key="10">
    <source>
        <dbReference type="Proteomes" id="UP000095281"/>
    </source>
</evidence>
<protein>
    <submittedName>
        <fullName evidence="11">MFS domain-containing protein</fullName>
    </submittedName>
</protein>
<dbReference type="OMA" id="LLWFIWM"/>
<feature type="transmembrane region" description="Helical" evidence="8">
    <location>
        <begin position="166"/>
        <end position="182"/>
    </location>
</feature>
<dbReference type="Proteomes" id="UP000095281">
    <property type="component" value="Unplaced"/>
</dbReference>
<evidence type="ECO:0000256" key="8">
    <source>
        <dbReference type="SAM" id="Phobius"/>
    </source>
</evidence>
<feature type="domain" description="Major facilitator superfamily (MFS) profile" evidence="9">
    <location>
        <begin position="100"/>
        <end position="542"/>
    </location>
</feature>
<feature type="transmembrane region" description="Helical" evidence="8">
    <location>
        <begin position="488"/>
        <end position="510"/>
    </location>
</feature>
<feature type="compositionally biased region" description="Polar residues" evidence="7">
    <location>
        <begin position="53"/>
        <end position="63"/>
    </location>
</feature>
<evidence type="ECO:0000256" key="5">
    <source>
        <dbReference type="ARBA" id="ARBA00022989"/>
    </source>
</evidence>
<dbReference type="GO" id="GO:0016020">
    <property type="term" value="C:membrane"/>
    <property type="evidence" value="ECO:0007669"/>
    <property type="project" value="UniProtKB-SubCell"/>
</dbReference>
<dbReference type="InterPro" id="IPR020846">
    <property type="entry name" value="MFS_dom"/>
</dbReference>
<keyword evidence="5 8" id="KW-1133">Transmembrane helix</keyword>
<comment type="subcellular location">
    <subcellularLocation>
        <location evidence="1">Membrane</location>
        <topology evidence="1">Multi-pass membrane protein</topology>
    </subcellularLocation>
</comment>
<feature type="transmembrane region" description="Helical" evidence="8">
    <location>
        <begin position="224"/>
        <end position="246"/>
    </location>
</feature>
<evidence type="ECO:0000256" key="3">
    <source>
        <dbReference type="ARBA" id="ARBA00022448"/>
    </source>
</evidence>
<dbReference type="AlphaFoldDB" id="A0A1I8BX34"/>
<evidence type="ECO:0000256" key="1">
    <source>
        <dbReference type="ARBA" id="ARBA00004141"/>
    </source>
</evidence>
<evidence type="ECO:0000256" key="6">
    <source>
        <dbReference type="ARBA" id="ARBA00023136"/>
    </source>
</evidence>
<evidence type="ECO:0000256" key="4">
    <source>
        <dbReference type="ARBA" id="ARBA00022692"/>
    </source>
</evidence>
<feature type="transmembrane region" description="Helical" evidence="8">
    <location>
        <begin position="432"/>
        <end position="448"/>
    </location>
</feature>
<dbReference type="InterPro" id="IPR036259">
    <property type="entry name" value="MFS_trans_sf"/>
</dbReference>
<feature type="transmembrane region" description="Helical" evidence="8">
    <location>
        <begin position="338"/>
        <end position="360"/>
    </location>
</feature>
<dbReference type="PANTHER" id="PTHR23511">
    <property type="entry name" value="SYNAPTIC VESICLE GLYCOPROTEIN 2"/>
    <property type="match status" value="1"/>
</dbReference>
<dbReference type="SUPFAM" id="SSF103473">
    <property type="entry name" value="MFS general substrate transporter"/>
    <property type="match status" value="1"/>
</dbReference>
<keyword evidence="10" id="KW-1185">Reference proteome</keyword>
<organism evidence="10 11">
    <name type="scientific">Meloidogyne hapla</name>
    <name type="common">Root-knot nematode worm</name>
    <dbReference type="NCBI Taxonomy" id="6305"/>
    <lineage>
        <taxon>Eukaryota</taxon>
        <taxon>Metazoa</taxon>
        <taxon>Ecdysozoa</taxon>
        <taxon>Nematoda</taxon>
        <taxon>Chromadorea</taxon>
        <taxon>Rhabditida</taxon>
        <taxon>Tylenchina</taxon>
        <taxon>Tylenchomorpha</taxon>
        <taxon>Tylenchoidea</taxon>
        <taxon>Meloidogynidae</taxon>
        <taxon>Meloidogyninae</taxon>
        <taxon>Meloidogyne</taxon>
    </lineage>
</organism>
<evidence type="ECO:0000256" key="7">
    <source>
        <dbReference type="SAM" id="MobiDB-lite"/>
    </source>
</evidence>
<evidence type="ECO:0000313" key="11">
    <source>
        <dbReference type="WBParaSite" id="MhA1_Contig730.frz3.gene8"/>
    </source>
</evidence>
<keyword evidence="3" id="KW-0813">Transport</keyword>
<dbReference type="PANTHER" id="PTHR23511:SF5">
    <property type="entry name" value="MAJOR FACILITATOR-TYPE TRANSPORTER HXNZ-RELATED"/>
    <property type="match status" value="1"/>
</dbReference>
<dbReference type="Pfam" id="PF00083">
    <property type="entry name" value="Sugar_tr"/>
    <property type="match status" value="1"/>
</dbReference>
<feature type="transmembrane region" description="Helical" evidence="8">
    <location>
        <begin position="454"/>
        <end position="476"/>
    </location>
</feature>
<dbReference type="WBParaSite" id="MhA1_Contig730.frz3.gene8">
    <property type="protein sequence ID" value="MhA1_Contig730.frz3.gene8"/>
    <property type="gene ID" value="MhA1_Contig730.frz3.gene8"/>
</dbReference>
<feature type="transmembrane region" description="Helical" evidence="8">
    <location>
        <begin position="405"/>
        <end position="425"/>
    </location>
</feature>
<feature type="transmembrane region" description="Helical" evidence="8">
    <location>
        <begin position="188"/>
        <end position="212"/>
    </location>
</feature>